<dbReference type="PIRSF" id="PIRSF016578">
    <property type="entry name" value="HsaA"/>
    <property type="match status" value="1"/>
</dbReference>
<dbReference type="EMBL" id="AP022620">
    <property type="protein sequence ID" value="BBZ76116.1"/>
    <property type="molecule type" value="Genomic_DNA"/>
</dbReference>
<dbReference type="Gene3D" id="1.10.540.10">
    <property type="entry name" value="Acyl-CoA dehydrogenase/oxidase, N-terminal domain"/>
    <property type="match status" value="1"/>
</dbReference>
<dbReference type="Proteomes" id="UP000467249">
    <property type="component" value="Chromosome"/>
</dbReference>
<feature type="domain" description="Acyl-CoA dehydrogenase C-terminal" evidence="4">
    <location>
        <begin position="254"/>
        <end position="389"/>
    </location>
</feature>
<dbReference type="GO" id="GO:0006552">
    <property type="term" value="P:L-leucine catabolic process"/>
    <property type="evidence" value="ECO:0007669"/>
    <property type="project" value="TreeGrafter"/>
</dbReference>
<dbReference type="InterPro" id="IPR037069">
    <property type="entry name" value="AcylCoA_DH/ox_N_sf"/>
</dbReference>
<dbReference type="Gene3D" id="2.40.110.10">
    <property type="entry name" value="Butyryl-CoA Dehydrogenase, subunit A, domain 2"/>
    <property type="match status" value="1"/>
</dbReference>
<dbReference type="AlphaFoldDB" id="A0A6N4W2F2"/>
<dbReference type="KEGG" id="many:MANY_14530"/>
<keyword evidence="6" id="KW-1185">Reference proteome</keyword>
<feature type="region of interest" description="Disordered" evidence="2">
    <location>
        <begin position="1"/>
        <end position="28"/>
    </location>
</feature>
<dbReference type="Gene3D" id="1.20.140.10">
    <property type="entry name" value="Butyryl-CoA Dehydrogenase, subunit A, domain 3"/>
    <property type="match status" value="1"/>
</dbReference>
<feature type="compositionally biased region" description="Basic and acidic residues" evidence="2">
    <location>
        <begin position="17"/>
        <end position="28"/>
    </location>
</feature>
<protein>
    <submittedName>
        <fullName evidence="5">Acyl-CoA dehydrogenase</fullName>
    </submittedName>
</protein>
<proteinExistence type="predicted"/>
<dbReference type="InterPro" id="IPR036250">
    <property type="entry name" value="AcylCo_DH-like_C"/>
</dbReference>
<dbReference type="InterPro" id="IPR046373">
    <property type="entry name" value="Acyl-CoA_Oxase/DH_mid-dom_sf"/>
</dbReference>
<dbReference type="SUPFAM" id="SSF56645">
    <property type="entry name" value="Acyl-CoA dehydrogenase NM domain-like"/>
    <property type="match status" value="1"/>
</dbReference>
<evidence type="ECO:0000256" key="2">
    <source>
        <dbReference type="SAM" id="MobiDB-lite"/>
    </source>
</evidence>
<dbReference type="InterPro" id="IPR009100">
    <property type="entry name" value="AcylCoA_DH/oxidase_NM_dom_sf"/>
</dbReference>
<dbReference type="GO" id="GO:0050660">
    <property type="term" value="F:flavin adenine dinucleotide binding"/>
    <property type="evidence" value="ECO:0007669"/>
    <property type="project" value="InterPro"/>
</dbReference>
<gene>
    <name evidence="5" type="ORF">MANY_14530</name>
</gene>
<name>A0A6N4W2F2_9MYCO</name>
<dbReference type="InterPro" id="IPR013107">
    <property type="entry name" value="Acyl-CoA_DH_C"/>
</dbReference>
<dbReference type="InterPro" id="IPR013786">
    <property type="entry name" value="AcylCoA_DH/ox_N"/>
</dbReference>
<evidence type="ECO:0000259" key="3">
    <source>
        <dbReference type="Pfam" id="PF02771"/>
    </source>
</evidence>
<sequence>MTAVSEAARPVAPRPRFTTEPRDGSPAERLSRLDAVVDDLRDTDAAAERDRVLQYDAVEAIRGTGVLTLRVPTRYGGPGGSVRDVLTAVIRIARGSSNVAQALRPHFGFAERLLSNRASEDERAEWFPRINSGIVVGNAITDAKGKSPSGADTTLLADGSGVLRLNGYKFYSTGTLFADLIAVSASDAAGRDLQAIVPVDREGVELFDDWEGFGQRTTASGGTRFTDVEVRPHEVTTVSDGNHLGHSTAFLQLYLAAVAAGIAAAVRDDAIWYVQNKARPAAHSLADSAAQDPFTLHAVGEISAHASAAEALILNAADAIDALVDSGRVDDADELARVAIVVAEAQLIAERLTLAAAERLFDTGGASATARSLNLDRHWRNVRTVSTHNPLAYKAHAAGNYAVNGVWPPANGYF</sequence>
<accession>A0A6N4W2F2</accession>
<dbReference type="PANTHER" id="PTHR43884:SF12">
    <property type="entry name" value="ISOVALERYL-COA DEHYDROGENASE, MITOCHONDRIAL-RELATED"/>
    <property type="match status" value="1"/>
</dbReference>
<dbReference type="RefSeq" id="WP_163803622.1">
    <property type="nucleotide sequence ID" value="NZ_AP022620.1"/>
</dbReference>
<feature type="domain" description="Acyl-CoA dehydrogenase/oxidase N-terminal" evidence="3">
    <location>
        <begin position="45"/>
        <end position="133"/>
    </location>
</feature>
<dbReference type="GO" id="GO:0008470">
    <property type="term" value="F:3-methylbutanoyl-CoA dehydrogenase activity"/>
    <property type="evidence" value="ECO:0007669"/>
    <property type="project" value="TreeGrafter"/>
</dbReference>
<evidence type="ECO:0000259" key="4">
    <source>
        <dbReference type="Pfam" id="PF08028"/>
    </source>
</evidence>
<organism evidence="5 6">
    <name type="scientific">Mycolicibacterium anyangense</name>
    <dbReference type="NCBI Taxonomy" id="1431246"/>
    <lineage>
        <taxon>Bacteria</taxon>
        <taxon>Bacillati</taxon>
        <taxon>Actinomycetota</taxon>
        <taxon>Actinomycetes</taxon>
        <taxon>Mycobacteriales</taxon>
        <taxon>Mycobacteriaceae</taxon>
        <taxon>Mycolicibacterium</taxon>
    </lineage>
</organism>
<dbReference type="PANTHER" id="PTHR43884">
    <property type="entry name" value="ACYL-COA DEHYDROGENASE"/>
    <property type="match status" value="1"/>
</dbReference>
<evidence type="ECO:0000256" key="1">
    <source>
        <dbReference type="ARBA" id="ARBA00023002"/>
    </source>
</evidence>
<keyword evidence="1" id="KW-0560">Oxidoreductase</keyword>
<evidence type="ECO:0000313" key="5">
    <source>
        <dbReference type="EMBL" id="BBZ76116.1"/>
    </source>
</evidence>
<dbReference type="SUPFAM" id="SSF47203">
    <property type="entry name" value="Acyl-CoA dehydrogenase C-terminal domain-like"/>
    <property type="match status" value="1"/>
</dbReference>
<dbReference type="Pfam" id="PF02771">
    <property type="entry name" value="Acyl-CoA_dh_N"/>
    <property type="match status" value="1"/>
</dbReference>
<reference evidence="5 6" key="1">
    <citation type="journal article" date="2019" name="Emerg. Microbes Infect.">
        <title>Comprehensive subspecies identification of 175 nontuberculous mycobacteria species based on 7547 genomic profiles.</title>
        <authorList>
            <person name="Matsumoto Y."/>
            <person name="Kinjo T."/>
            <person name="Motooka D."/>
            <person name="Nabeya D."/>
            <person name="Jung N."/>
            <person name="Uechi K."/>
            <person name="Horii T."/>
            <person name="Iida T."/>
            <person name="Fujita J."/>
            <person name="Nakamura S."/>
        </authorList>
    </citation>
    <scope>NUCLEOTIDE SEQUENCE [LARGE SCALE GENOMIC DNA]</scope>
    <source>
        <strain evidence="5 6">JCM 30275</strain>
    </source>
</reference>
<evidence type="ECO:0000313" key="6">
    <source>
        <dbReference type="Proteomes" id="UP000467249"/>
    </source>
</evidence>
<dbReference type="Pfam" id="PF08028">
    <property type="entry name" value="Acyl-CoA_dh_2"/>
    <property type="match status" value="1"/>
</dbReference>